<dbReference type="InterPro" id="IPR003660">
    <property type="entry name" value="HAMP_dom"/>
</dbReference>
<dbReference type="Pfam" id="PF00015">
    <property type="entry name" value="MCPsignal"/>
    <property type="match status" value="1"/>
</dbReference>
<reference evidence="7" key="1">
    <citation type="submission" date="2023-09" db="EMBL/GenBank/DDBJ databases">
        <title>Undibacterium sp. 20NA77.5 isolated from freshwater.</title>
        <authorList>
            <person name="Le V."/>
            <person name="Ko S.-R."/>
            <person name="Ahn C.-Y."/>
            <person name="Oh H.-M."/>
        </authorList>
    </citation>
    <scope>NUCLEOTIDE SEQUENCE</scope>
    <source>
        <strain evidence="7">20NA77.5</strain>
    </source>
</reference>
<dbReference type="PROSITE" id="PS50111">
    <property type="entry name" value="CHEMOTAXIS_TRANSDUC_2"/>
    <property type="match status" value="1"/>
</dbReference>
<feature type="domain" description="HAMP" evidence="6">
    <location>
        <begin position="211"/>
        <end position="263"/>
    </location>
</feature>
<protein>
    <submittedName>
        <fullName evidence="7">Methyl-accepting chemotaxis protein</fullName>
    </submittedName>
</protein>
<sequence>MLTRIGIAKRLYLASFVLILALAAVAVDGWVSLQAMKDMVVKTEEKRVPQLMQIATIELNITRVSLQLRHAILSRNPAELDATMADIKEKRNTIDSTIREFENGVFTPEGRAFINNFKPSVKNFWDVGEQNIRLILEGKKDEAFAFLVDKTIPARNILLTQSGNEKERQSKQLKVELGTFGKTADTTGLQIVGLTIAVGVGLLAFSAYITGVLRRRIQSSQIVAERVRDGDLTHAIFDDANDEFSPLLSSLEAMQKSLTEIVAKVRRGSDGVATASAEIASGNMDLSDRTESQGDALEKTVTAMEELSTTVKQNADNARQANQLAASASEVAAKGGEVVKDVVETMKGINAASTKIADIIGVIDSIAFQTNILALNAAVEAARAGEQGRGFAVVASEVRSLAGRSAEAAREIKKLIGDSVDRVNIGSNLVDQAGATMDEVVTSIRRVTDIMSEISAASQEQSNGVEHVGLAMTQMDASTQQNAALVEEMAAAAASLRSQAHELVTAVSVFKLR</sequence>
<keyword evidence="4" id="KW-0472">Membrane</keyword>
<keyword evidence="8" id="KW-1185">Reference proteome</keyword>
<name>A0ABY9RJ66_9BURK</name>
<evidence type="ECO:0000256" key="1">
    <source>
        <dbReference type="ARBA" id="ARBA00022481"/>
    </source>
</evidence>
<gene>
    <name evidence="7" type="ORF">RF679_01495</name>
</gene>
<dbReference type="InterPro" id="IPR051310">
    <property type="entry name" value="MCP_chemotaxis"/>
</dbReference>
<dbReference type="EMBL" id="CP133720">
    <property type="protein sequence ID" value="WMW80971.1"/>
    <property type="molecule type" value="Genomic_DNA"/>
</dbReference>
<dbReference type="SUPFAM" id="SSF58104">
    <property type="entry name" value="Methyl-accepting chemotaxis protein (MCP) signaling domain"/>
    <property type="match status" value="1"/>
</dbReference>
<dbReference type="RefSeq" id="WP_309482462.1">
    <property type="nucleotide sequence ID" value="NZ_CP133720.1"/>
</dbReference>
<dbReference type="Gene3D" id="1.10.287.950">
    <property type="entry name" value="Methyl-accepting chemotaxis protein"/>
    <property type="match status" value="1"/>
</dbReference>
<evidence type="ECO:0000256" key="2">
    <source>
        <dbReference type="ARBA" id="ARBA00029447"/>
    </source>
</evidence>
<keyword evidence="1" id="KW-0488">Methylation</keyword>
<dbReference type="SMART" id="SM00283">
    <property type="entry name" value="MA"/>
    <property type="match status" value="1"/>
</dbReference>
<evidence type="ECO:0000259" key="5">
    <source>
        <dbReference type="PROSITE" id="PS50111"/>
    </source>
</evidence>
<keyword evidence="4" id="KW-0812">Transmembrane</keyword>
<accession>A0ABY9RJ66</accession>
<comment type="similarity">
    <text evidence="2">Belongs to the methyl-accepting chemotaxis (MCP) protein family.</text>
</comment>
<dbReference type="InterPro" id="IPR024478">
    <property type="entry name" value="HlyB_4HB_MCP"/>
</dbReference>
<evidence type="ECO:0000256" key="4">
    <source>
        <dbReference type="SAM" id="Phobius"/>
    </source>
</evidence>
<dbReference type="PANTHER" id="PTHR43531:SF14">
    <property type="entry name" value="METHYL-ACCEPTING CHEMOTAXIS PROTEIN I-RELATED"/>
    <property type="match status" value="1"/>
</dbReference>
<organism evidence="7 8">
    <name type="scientific">Undibacterium cyanobacteriorum</name>
    <dbReference type="NCBI Taxonomy" id="3073561"/>
    <lineage>
        <taxon>Bacteria</taxon>
        <taxon>Pseudomonadati</taxon>
        <taxon>Pseudomonadota</taxon>
        <taxon>Betaproteobacteria</taxon>
        <taxon>Burkholderiales</taxon>
        <taxon>Oxalobacteraceae</taxon>
        <taxon>Undibacterium</taxon>
    </lineage>
</organism>
<proteinExistence type="inferred from homology"/>
<evidence type="ECO:0000259" key="6">
    <source>
        <dbReference type="PROSITE" id="PS50885"/>
    </source>
</evidence>
<dbReference type="PRINTS" id="PR00260">
    <property type="entry name" value="CHEMTRNSDUCR"/>
</dbReference>
<dbReference type="Pfam" id="PF12729">
    <property type="entry name" value="4HB_MCP_1"/>
    <property type="match status" value="1"/>
</dbReference>
<dbReference type="InterPro" id="IPR004089">
    <property type="entry name" value="MCPsignal_dom"/>
</dbReference>
<feature type="transmembrane region" description="Helical" evidence="4">
    <location>
        <begin position="191"/>
        <end position="213"/>
    </location>
</feature>
<dbReference type="PROSITE" id="PS50885">
    <property type="entry name" value="HAMP"/>
    <property type="match status" value="1"/>
</dbReference>
<evidence type="ECO:0000313" key="8">
    <source>
        <dbReference type="Proteomes" id="UP001181355"/>
    </source>
</evidence>
<dbReference type="CDD" id="cd11386">
    <property type="entry name" value="MCP_signal"/>
    <property type="match status" value="1"/>
</dbReference>
<feature type="domain" description="Methyl-accepting transducer" evidence="5">
    <location>
        <begin position="268"/>
        <end position="497"/>
    </location>
</feature>
<keyword evidence="4" id="KW-1133">Transmembrane helix</keyword>
<keyword evidence="3" id="KW-0807">Transducer</keyword>
<evidence type="ECO:0000256" key="3">
    <source>
        <dbReference type="PROSITE-ProRule" id="PRU00284"/>
    </source>
</evidence>
<dbReference type="InterPro" id="IPR004090">
    <property type="entry name" value="Chemotax_Me-accpt_rcpt"/>
</dbReference>
<dbReference type="PANTHER" id="PTHR43531">
    <property type="entry name" value="PROTEIN ICFG"/>
    <property type="match status" value="1"/>
</dbReference>
<evidence type="ECO:0000313" key="7">
    <source>
        <dbReference type="EMBL" id="WMW80971.1"/>
    </source>
</evidence>
<dbReference type="Proteomes" id="UP001181355">
    <property type="component" value="Chromosome"/>
</dbReference>